<evidence type="ECO:0000313" key="2">
    <source>
        <dbReference type="Proteomes" id="UP000236161"/>
    </source>
</evidence>
<name>A0A2I0B9S4_9ASPA</name>
<dbReference type="AlphaFoldDB" id="A0A2I0B9S4"/>
<proteinExistence type="predicted"/>
<dbReference type="Proteomes" id="UP000236161">
    <property type="component" value="Unassembled WGS sequence"/>
</dbReference>
<gene>
    <name evidence="1" type="ORF">AXF42_Ash007282</name>
</gene>
<keyword evidence="2" id="KW-1185">Reference proteome</keyword>
<sequence length="72" mass="8059">MFEAIFNIIGYDVLQPRLSPSACPDRTIFNAASSCQLHKSRAHMLQLLRIPRRIAKIKKLSSRPTTFGSSGD</sequence>
<protein>
    <submittedName>
        <fullName evidence="1">Uncharacterized protein</fullName>
    </submittedName>
</protein>
<organism evidence="1 2">
    <name type="scientific">Apostasia shenzhenica</name>
    <dbReference type="NCBI Taxonomy" id="1088818"/>
    <lineage>
        <taxon>Eukaryota</taxon>
        <taxon>Viridiplantae</taxon>
        <taxon>Streptophyta</taxon>
        <taxon>Embryophyta</taxon>
        <taxon>Tracheophyta</taxon>
        <taxon>Spermatophyta</taxon>
        <taxon>Magnoliopsida</taxon>
        <taxon>Liliopsida</taxon>
        <taxon>Asparagales</taxon>
        <taxon>Orchidaceae</taxon>
        <taxon>Apostasioideae</taxon>
        <taxon>Apostasia</taxon>
    </lineage>
</organism>
<accession>A0A2I0B9S4</accession>
<dbReference type="EMBL" id="KZ451903">
    <property type="protein sequence ID" value="PKA64537.1"/>
    <property type="molecule type" value="Genomic_DNA"/>
</dbReference>
<reference evidence="1 2" key="1">
    <citation type="journal article" date="2017" name="Nature">
        <title>The Apostasia genome and the evolution of orchids.</title>
        <authorList>
            <person name="Zhang G.Q."/>
            <person name="Liu K.W."/>
            <person name="Li Z."/>
            <person name="Lohaus R."/>
            <person name="Hsiao Y.Y."/>
            <person name="Niu S.C."/>
            <person name="Wang J.Y."/>
            <person name="Lin Y.C."/>
            <person name="Xu Q."/>
            <person name="Chen L.J."/>
            <person name="Yoshida K."/>
            <person name="Fujiwara S."/>
            <person name="Wang Z.W."/>
            <person name="Zhang Y.Q."/>
            <person name="Mitsuda N."/>
            <person name="Wang M."/>
            <person name="Liu G.H."/>
            <person name="Pecoraro L."/>
            <person name="Huang H.X."/>
            <person name="Xiao X.J."/>
            <person name="Lin M."/>
            <person name="Wu X.Y."/>
            <person name="Wu W.L."/>
            <person name="Chen Y.Y."/>
            <person name="Chang S.B."/>
            <person name="Sakamoto S."/>
            <person name="Ohme-Takagi M."/>
            <person name="Yagi M."/>
            <person name="Zeng S.J."/>
            <person name="Shen C.Y."/>
            <person name="Yeh C.M."/>
            <person name="Luo Y.B."/>
            <person name="Tsai W.C."/>
            <person name="Van de Peer Y."/>
            <person name="Liu Z.J."/>
        </authorList>
    </citation>
    <scope>NUCLEOTIDE SEQUENCE [LARGE SCALE GENOMIC DNA]</scope>
    <source>
        <strain evidence="2">cv. Shenzhen</strain>
        <tissue evidence="1">Stem</tissue>
    </source>
</reference>
<evidence type="ECO:0000313" key="1">
    <source>
        <dbReference type="EMBL" id="PKA64537.1"/>
    </source>
</evidence>